<dbReference type="OrthoDB" id="5555533at2759"/>
<dbReference type="PANTHER" id="PTHR28230">
    <property type="entry name" value="CHROMOSOME 1, WHOLE GENOME SHOTGUN SEQUENCE"/>
    <property type="match status" value="1"/>
</dbReference>
<evidence type="ECO:0000313" key="2">
    <source>
        <dbReference type="EMBL" id="CEP63245.1"/>
    </source>
</evidence>
<proteinExistence type="predicted"/>
<dbReference type="STRING" id="1245769.A0A0C7N9L1"/>
<dbReference type="HOGENOM" id="CLU_139325_0_0_1"/>
<gene>
    <name evidence="2" type="ORF">LALA0_S07e05754g</name>
</gene>
<dbReference type="Pfam" id="PF19117">
    <property type="entry name" value="Mim2"/>
    <property type="match status" value="1"/>
</dbReference>
<protein>
    <submittedName>
        <fullName evidence="2">LALA0S07e05754g1_1</fullName>
    </submittedName>
</protein>
<dbReference type="PANTHER" id="PTHR28230:SF1">
    <property type="entry name" value="MITOCHONDRIAL IMPORT PROTEIN 2"/>
    <property type="match status" value="1"/>
</dbReference>
<keyword evidence="3" id="KW-1185">Reference proteome</keyword>
<name>A0A0C7N9L1_9SACH</name>
<sequence>MSSVWDRIRQEQVLETLQVPQSSQPEQNEQNEQNGQSIWTSEDESQEEDVEHHHEDDDDEYSDLYTEDIDFEEHLLTAQQQWEESLEQLSQVLNWVLLPLIGKYLGRRTALGLWKRVVTHLWGI</sequence>
<feature type="region of interest" description="Disordered" evidence="1">
    <location>
        <begin position="15"/>
        <end position="64"/>
    </location>
</feature>
<dbReference type="EMBL" id="LN736366">
    <property type="protein sequence ID" value="CEP63245.1"/>
    <property type="molecule type" value="Genomic_DNA"/>
</dbReference>
<accession>A0A0C7N9L1</accession>
<reference evidence="2 3" key="1">
    <citation type="submission" date="2014-12" db="EMBL/GenBank/DDBJ databases">
        <authorList>
            <person name="Neuveglise Cecile"/>
        </authorList>
    </citation>
    <scope>NUCLEOTIDE SEQUENCE [LARGE SCALE GENOMIC DNA]</scope>
    <source>
        <strain evidence="2 3">CBS 12615</strain>
    </source>
</reference>
<organism evidence="2 3">
    <name type="scientific">Lachancea lanzarotensis</name>
    <dbReference type="NCBI Taxonomy" id="1245769"/>
    <lineage>
        <taxon>Eukaryota</taxon>
        <taxon>Fungi</taxon>
        <taxon>Dikarya</taxon>
        <taxon>Ascomycota</taxon>
        <taxon>Saccharomycotina</taxon>
        <taxon>Saccharomycetes</taxon>
        <taxon>Saccharomycetales</taxon>
        <taxon>Saccharomycetaceae</taxon>
        <taxon>Lachancea</taxon>
    </lineage>
</organism>
<evidence type="ECO:0000256" key="1">
    <source>
        <dbReference type="SAM" id="MobiDB-lite"/>
    </source>
</evidence>
<dbReference type="GO" id="GO:0070096">
    <property type="term" value="P:mitochondrial outer membrane translocase complex assembly"/>
    <property type="evidence" value="ECO:0007669"/>
    <property type="project" value="InterPro"/>
</dbReference>
<dbReference type="RefSeq" id="XP_022629466.1">
    <property type="nucleotide sequence ID" value="XM_022771572.1"/>
</dbReference>
<feature type="compositionally biased region" description="Low complexity" evidence="1">
    <location>
        <begin position="18"/>
        <end position="37"/>
    </location>
</feature>
<evidence type="ECO:0000313" key="3">
    <source>
        <dbReference type="Proteomes" id="UP000054304"/>
    </source>
</evidence>
<dbReference type="GO" id="GO:0045040">
    <property type="term" value="P:protein insertion into mitochondrial outer membrane"/>
    <property type="evidence" value="ECO:0007669"/>
    <property type="project" value="InterPro"/>
</dbReference>
<dbReference type="GO" id="GO:0005741">
    <property type="term" value="C:mitochondrial outer membrane"/>
    <property type="evidence" value="ECO:0007669"/>
    <property type="project" value="TreeGrafter"/>
</dbReference>
<dbReference type="GeneID" id="34686743"/>
<dbReference type="InterPro" id="IPR037652">
    <property type="entry name" value="Mim2"/>
</dbReference>
<dbReference type="Proteomes" id="UP000054304">
    <property type="component" value="Unassembled WGS sequence"/>
</dbReference>
<dbReference type="AlphaFoldDB" id="A0A0C7N9L1"/>